<dbReference type="InParanoid" id="A0A067PDT7"/>
<dbReference type="HOGENOM" id="CLU_685228_0_0_1"/>
<dbReference type="AlphaFoldDB" id="A0A067PDT7"/>
<feature type="region of interest" description="Disordered" evidence="1">
    <location>
        <begin position="365"/>
        <end position="386"/>
    </location>
</feature>
<dbReference type="SUPFAM" id="SSF52047">
    <property type="entry name" value="RNI-like"/>
    <property type="match status" value="1"/>
</dbReference>
<reference evidence="3" key="1">
    <citation type="journal article" date="2014" name="Proc. Natl. Acad. Sci. U.S.A.">
        <title>Extensive sampling of basidiomycete genomes demonstrates inadequacy of the white-rot/brown-rot paradigm for wood decay fungi.</title>
        <authorList>
            <person name="Riley R."/>
            <person name="Salamov A.A."/>
            <person name="Brown D.W."/>
            <person name="Nagy L.G."/>
            <person name="Floudas D."/>
            <person name="Held B.W."/>
            <person name="Levasseur A."/>
            <person name="Lombard V."/>
            <person name="Morin E."/>
            <person name="Otillar R."/>
            <person name="Lindquist E.A."/>
            <person name="Sun H."/>
            <person name="LaButti K.M."/>
            <person name="Schmutz J."/>
            <person name="Jabbour D."/>
            <person name="Luo H."/>
            <person name="Baker S.E."/>
            <person name="Pisabarro A.G."/>
            <person name="Walton J.D."/>
            <person name="Blanchette R.A."/>
            <person name="Henrissat B."/>
            <person name="Martin F."/>
            <person name="Cullen D."/>
            <person name="Hibbett D.S."/>
            <person name="Grigoriev I.V."/>
        </authorList>
    </citation>
    <scope>NUCLEOTIDE SEQUENCE [LARGE SCALE GENOMIC DNA]</scope>
    <source>
        <strain evidence="3">MUCL 33604</strain>
    </source>
</reference>
<gene>
    <name evidence="2" type="ORF">JAAARDRAFT_716154</name>
</gene>
<evidence type="ECO:0000313" key="2">
    <source>
        <dbReference type="EMBL" id="KDQ49202.1"/>
    </source>
</evidence>
<dbReference type="EMBL" id="KL197795">
    <property type="protein sequence ID" value="KDQ49202.1"/>
    <property type="molecule type" value="Genomic_DNA"/>
</dbReference>
<dbReference type="InterPro" id="IPR032675">
    <property type="entry name" value="LRR_dom_sf"/>
</dbReference>
<organism evidence="2 3">
    <name type="scientific">Jaapia argillacea MUCL 33604</name>
    <dbReference type="NCBI Taxonomy" id="933084"/>
    <lineage>
        <taxon>Eukaryota</taxon>
        <taxon>Fungi</taxon>
        <taxon>Dikarya</taxon>
        <taxon>Basidiomycota</taxon>
        <taxon>Agaricomycotina</taxon>
        <taxon>Agaricomycetes</taxon>
        <taxon>Agaricomycetidae</taxon>
        <taxon>Jaapiales</taxon>
        <taxon>Jaapiaceae</taxon>
        <taxon>Jaapia</taxon>
    </lineage>
</organism>
<feature type="compositionally biased region" description="Polar residues" evidence="1">
    <location>
        <begin position="370"/>
        <end position="380"/>
    </location>
</feature>
<evidence type="ECO:0000256" key="1">
    <source>
        <dbReference type="SAM" id="MobiDB-lite"/>
    </source>
</evidence>
<keyword evidence="3" id="KW-1185">Reference proteome</keyword>
<dbReference type="Proteomes" id="UP000027265">
    <property type="component" value="Unassembled WGS sequence"/>
</dbReference>
<dbReference type="OrthoDB" id="3067012at2759"/>
<protein>
    <recommendedName>
        <fullName evidence="4">F-box domain-containing protein</fullName>
    </recommendedName>
</protein>
<evidence type="ECO:0008006" key="4">
    <source>
        <dbReference type="Google" id="ProtNLM"/>
    </source>
</evidence>
<accession>A0A067PDT7</accession>
<sequence length="402" mass="46088">MPASAASHVFCIVEICGSICEEVQAHDISSNERWQKNFLQFALCTRSICETALDILWEEVDDPEPLQKLAPPPDTEPESWSRFEMYARRVRHLRLHDGNIGTSLKLARRYSTPLFPYLQSLSFHNRRYIHLSGQLVDNEVVPFLSPTLVRLTIQCFLWRHPFRLLRDERLQAFLSTLPSKCSLLKHLVLAGSLPRFIGFDALNHIAQLRTLDVQDVTEYNIFDQPTISALSSLRSITNLFVPQVYFDPCAGVENLLNSICSPSLRSVALMSIDWTDMPHVLPCLEALSYFRSSLVTFQWEREITAPHMEKDYDWDLEKDGFGFIKPLLNLNLEHLHIYEGKSAFESDDPPEAFITPAVIERMSNRGRTSKVYQSSQTSSHYPFVPSYPSPHTFHTSITSPSR</sequence>
<dbReference type="Gene3D" id="3.80.10.10">
    <property type="entry name" value="Ribonuclease Inhibitor"/>
    <property type="match status" value="1"/>
</dbReference>
<name>A0A067PDT7_9AGAM</name>
<evidence type="ECO:0000313" key="3">
    <source>
        <dbReference type="Proteomes" id="UP000027265"/>
    </source>
</evidence>
<proteinExistence type="predicted"/>